<feature type="region of interest" description="Disordered" evidence="1">
    <location>
        <begin position="465"/>
        <end position="498"/>
    </location>
</feature>
<accession>A0ABP0PLZ2</accession>
<feature type="transmembrane region" description="Helical" evidence="2">
    <location>
        <begin position="513"/>
        <end position="533"/>
    </location>
</feature>
<name>A0ABP0PLZ2_9DINO</name>
<evidence type="ECO:0000313" key="4">
    <source>
        <dbReference type="Proteomes" id="UP001642484"/>
    </source>
</evidence>
<organism evidence="3 4">
    <name type="scientific">Durusdinium trenchii</name>
    <dbReference type="NCBI Taxonomy" id="1381693"/>
    <lineage>
        <taxon>Eukaryota</taxon>
        <taxon>Sar</taxon>
        <taxon>Alveolata</taxon>
        <taxon>Dinophyceae</taxon>
        <taxon>Suessiales</taxon>
        <taxon>Symbiodiniaceae</taxon>
        <taxon>Durusdinium</taxon>
    </lineage>
</organism>
<keyword evidence="2" id="KW-0472">Membrane</keyword>
<feature type="region of interest" description="Disordered" evidence="1">
    <location>
        <begin position="266"/>
        <end position="295"/>
    </location>
</feature>
<dbReference type="Proteomes" id="UP001642484">
    <property type="component" value="Unassembled WGS sequence"/>
</dbReference>
<dbReference type="EMBL" id="CAXAMN010023361">
    <property type="protein sequence ID" value="CAK9077050.1"/>
    <property type="molecule type" value="Genomic_DNA"/>
</dbReference>
<sequence length="588" mass="65870">MASTEDSRLRGFQDLRDLLGHRLEAGQVSCPFHFGGLRLEEWILLLQASHHRRRVLDFLHNTVVDGMARSDEEPGAVVSLLGDYLDLIVVPMVLQRPSLREEALQCPCKRCGNALKAIHQLERPILSLLLEAGALTFLGDCLEEVVDVMRSDVDRSDLSSAVRACECLAILGAFSRLQEETELYRVPQGVIRCFSYLLQHLSSRRAEDVHLIAVSLHVLRNVAGNYKEVMDGSAEAFRECFEGSLLAQGQGTATFGQVLPQLPEPSSREATVATGARPQLESEAAGNPQESDECQLGSEEVLAKRQEVTEVRPVSASVTAATGAPEAASGSFVRCDQRFALSSLCLQAIFQSTELLQSLPLSEEDVRRKVMVMAREARDIELSESRRRRQSFHGIRLYFLICRSSHVRRQYAMLEPSVLEEERQTVAFLLSVSRDQHCILLRAMAQDVQSWLMWQSKAFTKRRTEWSDERKRRSQKRRSPARPTHPAEEQVVEPCNPSSGSLQPVGLFTAGEAVWMAHSLLVLAIALCLVAYWNSLEHTPASQAVGGRRAQESANLRRVIFQESTDLYRSQVGIRKIEVIFGSVHQWF</sequence>
<keyword evidence="2" id="KW-1133">Transmembrane helix</keyword>
<reference evidence="3 4" key="1">
    <citation type="submission" date="2024-02" db="EMBL/GenBank/DDBJ databases">
        <authorList>
            <person name="Chen Y."/>
            <person name="Shah S."/>
            <person name="Dougan E. K."/>
            <person name="Thang M."/>
            <person name="Chan C."/>
        </authorList>
    </citation>
    <scope>NUCLEOTIDE SEQUENCE [LARGE SCALE GENOMIC DNA]</scope>
</reference>
<evidence type="ECO:0000313" key="3">
    <source>
        <dbReference type="EMBL" id="CAK9077050.1"/>
    </source>
</evidence>
<proteinExistence type="predicted"/>
<protein>
    <submittedName>
        <fullName evidence="3">Uncharacterized protein</fullName>
    </submittedName>
</protein>
<comment type="caution">
    <text evidence="3">The sequence shown here is derived from an EMBL/GenBank/DDBJ whole genome shotgun (WGS) entry which is preliminary data.</text>
</comment>
<evidence type="ECO:0000256" key="1">
    <source>
        <dbReference type="SAM" id="MobiDB-lite"/>
    </source>
</evidence>
<gene>
    <name evidence="3" type="ORF">CCMP2556_LOCUS37964</name>
</gene>
<evidence type="ECO:0000256" key="2">
    <source>
        <dbReference type="SAM" id="Phobius"/>
    </source>
</evidence>
<keyword evidence="2" id="KW-0812">Transmembrane</keyword>
<keyword evidence="4" id="KW-1185">Reference proteome</keyword>